<dbReference type="Gene3D" id="3.40.50.300">
    <property type="entry name" value="P-loop containing nucleotide triphosphate hydrolases"/>
    <property type="match status" value="1"/>
</dbReference>
<comment type="caution">
    <text evidence="1">The sequence shown here is derived from an EMBL/GenBank/DDBJ whole genome shotgun (WGS) entry which is preliminary data.</text>
</comment>
<dbReference type="Proteomes" id="UP000185944">
    <property type="component" value="Unassembled WGS sequence"/>
</dbReference>
<evidence type="ECO:0000313" key="2">
    <source>
        <dbReference type="Proteomes" id="UP000185944"/>
    </source>
</evidence>
<gene>
    <name evidence="1" type="ORF">NEDG_00455</name>
</gene>
<dbReference type="InterPro" id="IPR027417">
    <property type="entry name" value="P-loop_NTPase"/>
</dbReference>
<keyword evidence="2" id="KW-1185">Reference proteome</keyword>
<name>A0A177EKT5_9MICR</name>
<dbReference type="SUPFAM" id="SSF52540">
    <property type="entry name" value="P-loop containing nucleoside triphosphate hydrolases"/>
    <property type="match status" value="1"/>
</dbReference>
<sequence length="421" mass="47664">MKKHHPKLPSELVTQESVWHQLKTWLASTDREASVALVLGKTGIGKETLVHLTTRILNYKEKMIDSDKKEDLLSFLAAIKQVKRERDLHNRKTVVVLRDVDPNLLYKVAEAKNRFVPIIVLAEELSKKAVDSLGSVMVVRCYHDSVRTLARVEAICHSEDIEMPREIKLRVENGERIGKVLADLHLFSLSSRLKGCAQSTSAKLSLLEVVRRLLYTKGERKKTFVEIEDLCKSATFGVADLLFENYAEKCLSLEDLALLADKSSEYDTRTYHEENKTIPAYIYHQALCNDLTLSFKIPTPPVPNPNTARTRSLIYHGVPYQKQAILPYIENLITALSRAIKKAPTLAKVDLYTRRATKHLLQGTKASSAIDTDTREYLHSVEVPISTDRVVQPRYIHKEGHSYYATRDIPLKDILGSALGL</sequence>
<dbReference type="GeneID" id="93646805"/>
<dbReference type="AlphaFoldDB" id="A0A177EKT5"/>
<protein>
    <submittedName>
        <fullName evidence="1">Uncharacterized protein</fullName>
    </submittedName>
</protein>
<reference evidence="1 2" key="1">
    <citation type="submission" date="2016-02" db="EMBL/GenBank/DDBJ databases">
        <title>Discovery of a natural microsporidian pathogen with a broad tissue tropism in Caenorhabditis elegans.</title>
        <authorList>
            <person name="Luallen R.J."/>
            <person name="Reinke A.W."/>
            <person name="Tong L."/>
            <person name="Botts M.R."/>
            <person name="Felix M.-A."/>
            <person name="Troemel E.R."/>
        </authorList>
    </citation>
    <scope>NUCLEOTIDE SEQUENCE [LARGE SCALE GENOMIC DNA]</scope>
    <source>
        <strain evidence="1 2">JUm2807</strain>
    </source>
</reference>
<accession>A0A177EKT5</accession>
<dbReference type="VEuPathDB" id="MicrosporidiaDB:NEDG_00455"/>
<organism evidence="1 2">
    <name type="scientific">Nematocida displodere</name>
    <dbReference type="NCBI Taxonomy" id="1805483"/>
    <lineage>
        <taxon>Eukaryota</taxon>
        <taxon>Fungi</taxon>
        <taxon>Fungi incertae sedis</taxon>
        <taxon>Microsporidia</taxon>
        <taxon>Nematocida</taxon>
    </lineage>
</organism>
<dbReference type="OrthoDB" id="2195431at2759"/>
<dbReference type="EMBL" id="LTDL01000014">
    <property type="protein sequence ID" value="OAG31980.1"/>
    <property type="molecule type" value="Genomic_DNA"/>
</dbReference>
<proteinExistence type="predicted"/>
<evidence type="ECO:0000313" key="1">
    <source>
        <dbReference type="EMBL" id="OAG31980.1"/>
    </source>
</evidence>
<dbReference type="RefSeq" id="XP_067545581.1">
    <property type="nucleotide sequence ID" value="XM_067687873.1"/>
</dbReference>